<evidence type="ECO:0000259" key="3">
    <source>
        <dbReference type="Pfam" id="PF17853"/>
    </source>
</evidence>
<evidence type="ECO:0000313" key="4">
    <source>
        <dbReference type="EMBL" id="HIS97695.1"/>
    </source>
</evidence>
<sequence length="364" mass="41125">MSSRVFQSVIVQMKEATDRAIGVADEQGFVIACSELSMIGSHLDDMQAALADNMEQIFTSSVRTYKLLGATGTRFDFAVFVAGRDAAARSICLLASVAMNEARTNYEEKHNKATFVKNIISDNILPGDVYVRAKELHFVTDVPRAVFLVRQLERSDVAALEVIQNLFPDRQRDFVLSVSETDIVVIKELTRDERPEDINTVAENIEAAVKSELLVKTVIGIGTTAYHLRELADRYKEAQVAIEVGKVFDTEKSIINYENLGIGRIIYQLPTTLCEMFLSEVFKKNPIEALDADTLETINKFFENNLNVSETSRKLYVHRNTLVYRLEKIKKITGLDLREFDHAIVFKVAMMVKKYLDTQNASKY</sequence>
<dbReference type="InterPro" id="IPR051448">
    <property type="entry name" value="CdaR-like_regulators"/>
</dbReference>
<accession>A0A9D1G5H8</accession>
<comment type="caution">
    <text evidence="4">The sequence shown here is derived from an EMBL/GenBank/DDBJ whole genome shotgun (WGS) entry which is preliminary data.</text>
</comment>
<dbReference type="InterPro" id="IPR042070">
    <property type="entry name" value="PucR_C-HTH_sf"/>
</dbReference>
<evidence type="ECO:0000259" key="2">
    <source>
        <dbReference type="Pfam" id="PF13556"/>
    </source>
</evidence>
<dbReference type="InterPro" id="IPR025736">
    <property type="entry name" value="PucR_C-HTH_dom"/>
</dbReference>
<feature type="domain" description="PucR C-terminal helix-turn-helix" evidence="2">
    <location>
        <begin position="295"/>
        <end position="351"/>
    </location>
</feature>
<dbReference type="Pfam" id="PF13556">
    <property type="entry name" value="HTH_30"/>
    <property type="match status" value="1"/>
</dbReference>
<evidence type="ECO:0000256" key="1">
    <source>
        <dbReference type="ARBA" id="ARBA00006754"/>
    </source>
</evidence>
<dbReference type="PANTHER" id="PTHR33744">
    <property type="entry name" value="CARBOHYDRATE DIACID REGULATOR"/>
    <property type="match status" value="1"/>
</dbReference>
<dbReference type="Proteomes" id="UP000886876">
    <property type="component" value="Unassembled WGS sequence"/>
</dbReference>
<dbReference type="Pfam" id="PF17853">
    <property type="entry name" value="GGDEF_2"/>
    <property type="match status" value="1"/>
</dbReference>
<dbReference type="InterPro" id="IPR041522">
    <property type="entry name" value="CdaR_GGDEF"/>
</dbReference>
<protein>
    <submittedName>
        <fullName evidence="4">Helix-turn-helix domain-containing protein</fullName>
    </submittedName>
</protein>
<reference evidence="4" key="1">
    <citation type="submission" date="2020-10" db="EMBL/GenBank/DDBJ databases">
        <authorList>
            <person name="Gilroy R."/>
        </authorList>
    </citation>
    <scope>NUCLEOTIDE SEQUENCE</scope>
    <source>
        <strain evidence="4">ChiHecec3B27-6122</strain>
    </source>
</reference>
<dbReference type="InterPro" id="IPR009057">
    <property type="entry name" value="Homeodomain-like_sf"/>
</dbReference>
<dbReference type="Gene3D" id="1.10.10.2840">
    <property type="entry name" value="PucR C-terminal helix-turn-helix domain"/>
    <property type="match status" value="1"/>
</dbReference>
<evidence type="ECO:0000313" key="5">
    <source>
        <dbReference type="Proteomes" id="UP000886876"/>
    </source>
</evidence>
<proteinExistence type="inferred from homology"/>
<gene>
    <name evidence="4" type="ORF">IAD42_06950</name>
</gene>
<reference evidence="4" key="2">
    <citation type="journal article" date="2021" name="PeerJ">
        <title>Extensive microbial diversity within the chicken gut microbiome revealed by metagenomics and culture.</title>
        <authorList>
            <person name="Gilroy R."/>
            <person name="Ravi A."/>
            <person name="Getino M."/>
            <person name="Pursley I."/>
            <person name="Horton D.L."/>
            <person name="Alikhan N.F."/>
            <person name="Baker D."/>
            <person name="Gharbi K."/>
            <person name="Hall N."/>
            <person name="Watson M."/>
            <person name="Adriaenssens E.M."/>
            <person name="Foster-Nyarko E."/>
            <person name="Jarju S."/>
            <person name="Secka A."/>
            <person name="Antonio M."/>
            <person name="Oren A."/>
            <person name="Chaudhuri R.R."/>
            <person name="La Ragione R."/>
            <person name="Hildebrand F."/>
            <person name="Pallen M.J."/>
        </authorList>
    </citation>
    <scope>NUCLEOTIDE SEQUENCE</scope>
    <source>
        <strain evidence="4">ChiHecec3B27-6122</strain>
    </source>
</reference>
<organism evidence="4 5">
    <name type="scientific">Candidatus Scatomorpha pullistercoris</name>
    <dbReference type="NCBI Taxonomy" id="2840929"/>
    <lineage>
        <taxon>Bacteria</taxon>
        <taxon>Bacillati</taxon>
        <taxon>Bacillota</taxon>
        <taxon>Clostridia</taxon>
        <taxon>Eubacteriales</taxon>
        <taxon>Candidatus Scatomorpha</taxon>
    </lineage>
</organism>
<feature type="domain" description="CdaR GGDEF-like" evidence="3">
    <location>
        <begin position="128"/>
        <end position="244"/>
    </location>
</feature>
<name>A0A9D1G5H8_9FIRM</name>
<comment type="similarity">
    <text evidence="1">Belongs to the CdaR family.</text>
</comment>
<dbReference type="EMBL" id="DVJS01000171">
    <property type="protein sequence ID" value="HIS97695.1"/>
    <property type="molecule type" value="Genomic_DNA"/>
</dbReference>
<dbReference type="AlphaFoldDB" id="A0A9D1G5H8"/>
<dbReference type="SUPFAM" id="SSF46689">
    <property type="entry name" value="Homeodomain-like"/>
    <property type="match status" value="1"/>
</dbReference>